<keyword evidence="9" id="KW-0413">Isomerase</keyword>
<sequence>MTLYPLKFTPIIKDYLWGGSRLKEVLHKEVSTDTAAESWEVSGVDDNVSIVKEGSLKGKDLRWLIQHFKGDLLGHRVYKKFGNDFPVLVKFIDAERDLSVQLHPNDELAKKRHNSFGKTEMWYIMQAEADARLIIGFNKNLTPEEFKSRLKEGSLMQLLNCEKVVPGDTFYIHTGRVHAIGSGILLAEIQQTSNITYRIFDYNRKDKDGNTRESHTELAMEAIDYSCEDDFRIAYDQDPDRVNQMVDCPYFITNYLHITRPLQMEVSQRDSFHIYICTEGEAVFVTSSGRYPLSMGETLLVPACIGAFEIRGTEAKFLEVHL</sequence>
<keyword evidence="1 5" id="KW-0479">Metal-binding</keyword>
<dbReference type="EMBL" id="SSMC01000004">
    <property type="protein sequence ID" value="THD65651.1"/>
    <property type="molecule type" value="Genomic_DNA"/>
</dbReference>
<dbReference type="Proteomes" id="UP000305939">
    <property type="component" value="Unassembled WGS sequence"/>
</dbReference>
<keyword evidence="10" id="KW-1185">Reference proteome</keyword>
<evidence type="ECO:0000256" key="3">
    <source>
        <dbReference type="ARBA" id="ARBA00029741"/>
    </source>
</evidence>
<protein>
    <recommendedName>
        <fullName evidence="3">Phosphohexomutase</fullName>
    </recommendedName>
    <alternativeName>
        <fullName evidence="4">Phosphomannose isomerase</fullName>
    </alternativeName>
</protein>
<dbReference type="GO" id="GO:0004476">
    <property type="term" value="F:mannose-6-phosphate isomerase activity"/>
    <property type="evidence" value="ECO:0007669"/>
    <property type="project" value="InterPro"/>
</dbReference>
<feature type="domain" description="Phosphomannose isomerase type I catalytic" evidence="7">
    <location>
        <begin position="7"/>
        <end position="115"/>
    </location>
</feature>
<dbReference type="SUPFAM" id="SSF51182">
    <property type="entry name" value="RmlC-like cupins"/>
    <property type="match status" value="1"/>
</dbReference>
<dbReference type="InterPro" id="IPR049071">
    <property type="entry name" value="MPI_cupin_dom"/>
</dbReference>
<comment type="cofactor">
    <cofactor evidence="5">
        <name>Zn(2+)</name>
        <dbReference type="ChEBI" id="CHEBI:29105"/>
    </cofactor>
    <text evidence="5">Binds 1 zinc ion per subunit.</text>
</comment>
<accession>A0A4S3LXL6</accession>
<dbReference type="InterPro" id="IPR011051">
    <property type="entry name" value="RmlC_Cupin_sf"/>
</dbReference>
<dbReference type="PANTHER" id="PTHR42742">
    <property type="entry name" value="TRANSCRIPTIONAL REPRESSOR MPRA"/>
    <property type="match status" value="1"/>
</dbReference>
<feature type="domain" description="Mannose-6-phosphate isomerase cupin" evidence="8">
    <location>
        <begin position="245"/>
        <end position="321"/>
    </location>
</feature>
<dbReference type="InterPro" id="IPR014628">
    <property type="entry name" value="Man6P_isomerase_Firm_short"/>
</dbReference>
<dbReference type="CDD" id="cd07010">
    <property type="entry name" value="cupin_PMI_type_I_N_bac"/>
    <property type="match status" value="1"/>
</dbReference>
<dbReference type="Pfam" id="PF20511">
    <property type="entry name" value="PMI_typeI_cat"/>
    <property type="match status" value="1"/>
</dbReference>
<dbReference type="GO" id="GO:0005975">
    <property type="term" value="P:carbohydrate metabolic process"/>
    <property type="evidence" value="ECO:0007669"/>
    <property type="project" value="InterPro"/>
</dbReference>
<evidence type="ECO:0000313" key="10">
    <source>
        <dbReference type="Proteomes" id="UP000305939"/>
    </source>
</evidence>
<dbReference type="RefSeq" id="WP_136336935.1">
    <property type="nucleotide sequence ID" value="NZ_QXMP01000002.1"/>
</dbReference>
<organism evidence="9 10">
    <name type="scientific">Robertkochia marina</name>
    <dbReference type="NCBI Taxonomy" id="1227945"/>
    <lineage>
        <taxon>Bacteria</taxon>
        <taxon>Pseudomonadati</taxon>
        <taxon>Bacteroidota</taxon>
        <taxon>Flavobacteriia</taxon>
        <taxon>Flavobacteriales</taxon>
        <taxon>Flavobacteriaceae</taxon>
        <taxon>Robertkochia</taxon>
    </lineage>
</organism>
<dbReference type="GO" id="GO:0008270">
    <property type="term" value="F:zinc ion binding"/>
    <property type="evidence" value="ECO:0007669"/>
    <property type="project" value="InterPro"/>
</dbReference>
<dbReference type="InterPro" id="IPR046457">
    <property type="entry name" value="PMI_typeI_cat"/>
</dbReference>
<gene>
    <name evidence="9" type="ORF">E7Z59_13740</name>
</gene>
<dbReference type="OrthoDB" id="9808275at2"/>
<evidence type="ECO:0000256" key="2">
    <source>
        <dbReference type="ARBA" id="ARBA00022833"/>
    </source>
</evidence>
<dbReference type="AlphaFoldDB" id="A0A4S3LXL6"/>
<evidence type="ECO:0000256" key="6">
    <source>
        <dbReference type="PIRSR" id="PIRSR036894-2"/>
    </source>
</evidence>
<evidence type="ECO:0000259" key="7">
    <source>
        <dbReference type="Pfam" id="PF20511"/>
    </source>
</evidence>
<evidence type="ECO:0000259" key="8">
    <source>
        <dbReference type="Pfam" id="PF21621"/>
    </source>
</evidence>
<evidence type="ECO:0000256" key="1">
    <source>
        <dbReference type="ARBA" id="ARBA00022723"/>
    </source>
</evidence>
<evidence type="ECO:0000256" key="5">
    <source>
        <dbReference type="PIRSR" id="PIRSR036894-1"/>
    </source>
</evidence>
<keyword evidence="2 5" id="KW-0862">Zinc</keyword>
<dbReference type="PIRSF" id="PIRSF036894">
    <property type="entry name" value="PMI_Firm_short"/>
    <property type="match status" value="1"/>
</dbReference>
<feature type="active site" evidence="6">
    <location>
        <position position="198"/>
    </location>
</feature>
<reference evidence="9 10" key="1">
    <citation type="submission" date="2019-04" db="EMBL/GenBank/DDBJ databases">
        <title>Draft genome sequence of Robertkochia marina CC-AMO-30D.</title>
        <authorList>
            <person name="Hameed A."/>
            <person name="Lin S.-Y."/>
            <person name="Shahina M."/>
            <person name="Lai W.-A."/>
            <person name="Young C.-C."/>
        </authorList>
    </citation>
    <scope>NUCLEOTIDE SEQUENCE [LARGE SCALE GENOMIC DNA]</scope>
    <source>
        <strain evidence="9 10">CC-AMO-30D</strain>
    </source>
</reference>
<name>A0A4S3LXL6_9FLAO</name>
<feature type="binding site" evidence="5">
    <location>
        <position position="103"/>
    </location>
    <ligand>
        <name>Zn(2+)</name>
        <dbReference type="ChEBI" id="CHEBI:29105"/>
    </ligand>
</feature>
<feature type="binding site" evidence="5">
    <location>
        <position position="178"/>
    </location>
    <ligand>
        <name>Zn(2+)</name>
        <dbReference type="ChEBI" id="CHEBI:29105"/>
    </ligand>
</feature>
<feature type="binding site" evidence="5">
    <location>
        <position position="120"/>
    </location>
    <ligand>
        <name>Zn(2+)</name>
        <dbReference type="ChEBI" id="CHEBI:29105"/>
    </ligand>
</feature>
<dbReference type="PANTHER" id="PTHR42742:SF3">
    <property type="entry name" value="FRUCTOKINASE"/>
    <property type="match status" value="1"/>
</dbReference>
<dbReference type="InterPro" id="IPR051804">
    <property type="entry name" value="Carb_Metab_Reg_Kinase/Isom"/>
</dbReference>
<dbReference type="Pfam" id="PF21621">
    <property type="entry name" value="MPI_cupin_dom"/>
    <property type="match status" value="1"/>
</dbReference>
<evidence type="ECO:0000256" key="4">
    <source>
        <dbReference type="ARBA" id="ARBA00030762"/>
    </source>
</evidence>
<dbReference type="InterPro" id="IPR014710">
    <property type="entry name" value="RmlC-like_jellyroll"/>
</dbReference>
<dbReference type="Gene3D" id="2.60.120.10">
    <property type="entry name" value="Jelly Rolls"/>
    <property type="match status" value="2"/>
</dbReference>
<comment type="caution">
    <text evidence="9">The sequence shown here is derived from an EMBL/GenBank/DDBJ whole genome shotgun (WGS) entry which is preliminary data.</text>
</comment>
<evidence type="ECO:0000313" key="9">
    <source>
        <dbReference type="EMBL" id="THD65651.1"/>
    </source>
</evidence>
<proteinExistence type="predicted"/>